<organism evidence="2 3">
    <name type="scientific">Portunus trituberculatus</name>
    <name type="common">Swimming crab</name>
    <name type="synonym">Neptunus trituberculatus</name>
    <dbReference type="NCBI Taxonomy" id="210409"/>
    <lineage>
        <taxon>Eukaryota</taxon>
        <taxon>Metazoa</taxon>
        <taxon>Ecdysozoa</taxon>
        <taxon>Arthropoda</taxon>
        <taxon>Crustacea</taxon>
        <taxon>Multicrustacea</taxon>
        <taxon>Malacostraca</taxon>
        <taxon>Eumalacostraca</taxon>
        <taxon>Eucarida</taxon>
        <taxon>Decapoda</taxon>
        <taxon>Pleocyemata</taxon>
        <taxon>Brachyura</taxon>
        <taxon>Eubrachyura</taxon>
        <taxon>Portunoidea</taxon>
        <taxon>Portunidae</taxon>
        <taxon>Portuninae</taxon>
        <taxon>Portunus</taxon>
    </lineage>
</organism>
<feature type="region of interest" description="Disordered" evidence="1">
    <location>
        <begin position="1"/>
        <end position="60"/>
    </location>
</feature>
<reference evidence="2 3" key="1">
    <citation type="submission" date="2019-05" db="EMBL/GenBank/DDBJ databases">
        <title>Another draft genome of Portunus trituberculatus and its Hox gene families provides insights of decapod evolution.</title>
        <authorList>
            <person name="Jeong J.-H."/>
            <person name="Song I."/>
            <person name="Kim S."/>
            <person name="Choi T."/>
            <person name="Kim D."/>
            <person name="Ryu S."/>
            <person name="Kim W."/>
        </authorList>
    </citation>
    <scope>NUCLEOTIDE SEQUENCE [LARGE SCALE GENOMIC DNA]</scope>
    <source>
        <tissue evidence="2">Muscle</tissue>
    </source>
</reference>
<accession>A0A5B7HAQ6</accession>
<dbReference type="AlphaFoldDB" id="A0A5B7HAQ6"/>
<gene>
    <name evidence="2" type="ORF">E2C01_059969</name>
</gene>
<comment type="caution">
    <text evidence="2">The sequence shown here is derived from an EMBL/GenBank/DDBJ whole genome shotgun (WGS) entry which is preliminary data.</text>
</comment>
<evidence type="ECO:0000313" key="2">
    <source>
        <dbReference type="EMBL" id="MPC65834.1"/>
    </source>
</evidence>
<dbReference type="EMBL" id="VSRR010023900">
    <property type="protein sequence ID" value="MPC65834.1"/>
    <property type="molecule type" value="Genomic_DNA"/>
</dbReference>
<proteinExistence type="predicted"/>
<evidence type="ECO:0000313" key="3">
    <source>
        <dbReference type="Proteomes" id="UP000324222"/>
    </source>
</evidence>
<dbReference type="Proteomes" id="UP000324222">
    <property type="component" value="Unassembled WGS sequence"/>
</dbReference>
<feature type="compositionally biased region" description="Basic and acidic residues" evidence="1">
    <location>
        <begin position="51"/>
        <end position="60"/>
    </location>
</feature>
<evidence type="ECO:0000256" key="1">
    <source>
        <dbReference type="SAM" id="MobiDB-lite"/>
    </source>
</evidence>
<keyword evidence="3" id="KW-1185">Reference proteome</keyword>
<name>A0A5B7HAQ6_PORTR</name>
<sequence length="92" mass="9970">MALPASCKASVPVSTPARRKREREAGVAAGGGSYRKHPGWREGGDTDEVGDEGRDDTLEDGRVAPDHVLVVHFRLVELRHHCPRGETPSDDS</sequence>
<protein>
    <submittedName>
        <fullName evidence="2">Uncharacterized protein</fullName>
    </submittedName>
</protein>